<feature type="domain" description="DUF218" evidence="2">
    <location>
        <begin position="55"/>
        <end position="175"/>
    </location>
</feature>
<keyword evidence="1" id="KW-0472">Membrane</keyword>
<comment type="caution">
    <text evidence="3">The sequence shown here is derived from an EMBL/GenBank/DDBJ whole genome shotgun (WGS) entry which is preliminary data.</text>
</comment>
<keyword evidence="1" id="KW-1133">Transmembrane helix</keyword>
<dbReference type="PANTHER" id="PTHR30336:SF20">
    <property type="entry name" value="DUF218 DOMAIN-CONTAINING PROTEIN"/>
    <property type="match status" value="1"/>
</dbReference>
<evidence type="ECO:0000256" key="1">
    <source>
        <dbReference type="SAM" id="Phobius"/>
    </source>
</evidence>
<evidence type="ECO:0000259" key="2">
    <source>
        <dbReference type="Pfam" id="PF02698"/>
    </source>
</evidence>
<dbReference type="AlphaFoldDB" id="A0A0N1KRX2"/>
<dbReference type="PATRIC" id="fig|253.9.peg.1832"/>
<gene>
    <name evidence="3" type="ORF">AOB46_19320</name>
</gene>
<sequence>MSLFETVFYFCICSILKMMLKKSLKYILAAGLAWFIIHSLYVVYDGLTDTQQQADLAVVFGNKVNEDGTLSPRLKARLDKSIELYQKKQVRTILVSGGLGKEGYWEGTEMKKYLMKNNIPSACILVDNFGDNTEKTVINTIKTTDSLKYSTVISVSQFYHQTRIKKLFRKHDFRNIESSSPGYFEIRDFYSVFREFFAFYF</sequence>
<proteinExistence type="predicted"/>
<reference evidence="4" key="2">
    <citation type="submission" date="2015-09" db="EMBL/GenBank/DDBJ databases">
        <title>Draft genome sequence of a multidrug-resistant Chryseobacterium indologenes isolate from Malaysia.</title>
        <authorList>
            <person name="Yu C.Y."/>
            <person name="Ang G.Y."/>
            <person name="Chan K.-G."/>
        </authorList>
    </citation>
    <scope>NUCLEOTIDE SEQUENCE [LARGE SCALE GENOMIC DNA]</scope>
    <source>
        <strain evidence="4">CI_885</strain>
    </source>
</reference>
<keyword evidence="1" id="KW-0812">Transmembrane</keyword>
<protein>
    <recommendedName>
        <fullName evidence="2">DUF218 domain-containing protein</fullName>
    </recommendedName>
</protein>
<dbReference type="Proteomes" id="UP000037953">
    <property type="component" value="Unassembled WGS sequence"/>
</dbReference>
<evidence type="ECO:0000313" key="3">
    <source>
        <dbReference type="EMBL" id="KPE49500.1"/>
    </source>
</evidence>
<accession>A0A0N1KRX2</accession>
<organism evidence="3 4">
    <name type="scientific">Chryseobacterium indologenes</name>
    <name type="common">Flavobacterium indologenes</name>
    <dbReference type="NCBI Taxonomy" id="253"/>
    <lineage>
        <taxon>Bacteria</taxon>
        <taxon>Pseudomonadati</taxon>
        <taxon>Bacteroidota</taxon>
        <taxon>Flavobacteriia</taxon>
        <taxon>Flavobacteriales</taxon>
        <taxon>Weeksellaceae</taxon>
        <taxon>Chryseobacterium group</taxon>
        <taxon>Chryseobacterium</taxon>
    </lineage>
</organism>
<dbReference type="GO" id="GO:0005886">
    <property type="term" value="C:plasma membrane"/>
    <property type="evidence" value="ECO:0007669"/>
    <property type="project" value="TreeGrafter"/>
</dbReference>
<dbReference type="InterPro" id="IPR014729">
    <property type="entry name" value="Rossmann-like_a/b/a_fold"/>
</dbReference>
<dbReference type="InterPro" id="IPR003848">
    <property type="entry name" value="DUF218"/>
</dbReference>
<dbReference type="InterPro" id="IPR051599">
    <property type="entry name" value="Cell_Envelope_Assoc"/>
</dbReference>
<reference evidence="3 4" key="1">
    <citation type="journal article" date="2015" name="Genom Data">
        <title>Draft genome sequence of a multidrug-resistant Chryseobacterium indologenes isolate from Malaysia.</title>
        <authorList>
            <person name="Yu C.Y."/>
            <person name="Ang G.Y."/>
            <person name="Cheng H.J."/>
            <person name="Cheong Y.M."/>
            <person name="Yin W.F."/>
            <person name="Chan K.G."/>
        </authorList>
    </citation>
    <scope>NUCLEOTIDE SEQUENCE [LARGE SCALE GENOMIC DNA]</scope>
    <source>
        <strain evidence="3 4">CI_885</strain>
    </source>
</reference>
<dbReference type="Gene3D" id="3.40.50.620">
    <property type="entry name" value="HUPs"/>
    <property type="match status" value="1"/>
</dbReference>
<dbReference type="PANTHER" id="PTHR30336">
    <property type="entry name" value="INNER MEMBRANE PROTEIN, PROBABLE PERMEASE"/>
    <property type="match status" value="1"/>
</dbReference>
<evidence type="ECO:0000313" key="4">
    <source>
        <dbReference type="Proteomes" id="UP000037953"/>
    </source>
</evidence>
<dbReference type="EMBL" id="LJOD01000017">
    <property type="protein sequence ID" value="KPE49500.1"/>
    <property type="molecule type" value="Genomic_DNA"/>
</dbReference>
<dbReference type="Pfam" id="PF02698">
    <property type="entry name" value="DUF218"/>
    <property type="match status" value="1"/>
</dbReference>
<name>A0A0N1KRX2_CHRID</name>
<feature type="transmembrane region" description="Helical" evidence="1">
    <location>
        <begin position="26"/>
        <end position="44"/>
    </location>
</feature>
<dbReference type="CDD" id="cd06259">
    <property type="entry name" value="YdcF-like"/>
    <property type="match status" value="1"/>
</dbReference>